<accession>A0A5Q2W7P1</accession>
<dbReference type="GO" id="GO:0044423">
    <property type="term" value="C:virion component"/>
    <property type="evidence" value="ECO:0007669"/>
    <property type="project" value="UniProtKB-KW"/>
</dbReference>
<evidence type="ECO:0000256" key="1">
    <source>
        <dbReference type="ARBA" id="ARBA00004328"/>
    </source>
</evidence>
<evidence type="ECO:0000313" key="6">
    <source>
        <dbReference type="EMBL" id="QGH74207.1"/>
    </source>
</evidence>
<evidence type="ECO:0000256" key="3">
    <source>
        <dbReference type="ARBA" id="ARBA00022804"/>
    </source>
</evidence>
<dbReference type="KEGG" id="vg:56239302"/>
<reference evidence="6 7" key="1">
    <citation type="submission" date="2019-09" db="EMBL/GenBank/DDBJ databases">
        <title>Isolation and characterization of two phi29 phages that infect Bacillus pumilis.</title>
        <authorList>
            <person name="Batinovic S."/>
            <person name="Rice D."/>
            <person name="Beer M."/>
            <person name="Petrovski S."/>
        </authorList>
    </citation>
    <scope>NUCLEOTIDE SEQUENCE [LARGE SCALE GENOMIC DNA]</scope>
</reference>
<dbReference type="InterPro" id="IPR022741">
    <property type="entry name" value="Phage_B103_Gp8"/>
</dbReference>
<keyword evidence="7" id="KW-1185">Reference proteome</keyword>
<organism evidence="6 7">
    <name type="scientific">Bacillus phage vB_Bpu_PumA1</name>
    <dbReference type="NCBI Taxonomy" id="2662127"/>
    <lineage>
        <taxon>Viruses</taxon>
        <taxon>Duplodnaviria</taxon>
        <taxon>Heunggongvirae</taxon>
        <taxon>Uroviricota</taxon>
        <taxon>Caudoviricetes</taxon>
        <taxon>Salasmaviridae</taxon>
        <taxon>Bundooravirus</taxon>
        <taxon>Bundooravirus PumA1</taxon>
    </lineage>
</organism>
<keyword evidence="5" id="KW-1160">Virus entry into host cell</keyword>
<keyword evidence="2" id="KW-0945">Host-virus interaction</keyword>
<comment type="subcellular location">
    <subcellularLocation>
        <location evidence="1">Virion</location>
    </subcellularLocation>
</comment>
<name>A0A5Q2W7P1_9CAUD</name>
<evidence type="ECO:0000256" key="2">
    <source>
        <dbReference type="ARBA" id="ARBA00022581"/>
    </source>
</evidence>
<dbReference type="Pfam" id="PF11133">
    <property type="entry name" value="Phage_head_fibr"/>
    <property type="match status" value="2"/>
</dbReference>
<proteinExistence type="predicted"/>
<dbReference type="GO" id="GO:0046718">
    <property type="term" value="P:symbiont entry into host cell"/>
    <property type="evidence" value="ECO:0007669"/>
    <property type="project" value="UniProtKB-KW"/>
</dbReference>
<evidence type="ECO:0000256" key="4">
    <source>
        <dbReference type="ARBA" id="ARBA00022844"/>
    </source>
</evidence>
<dbReference type="EMBL" id="MN524844">
    <property type="protein sequence ID" value="QGH74207.1"/>
    <property type="molecule type" value="Genomic_DNA"/>
</dbReference>
<evidence type="ECO:0000256" key="5">
    <source>
        <dbReference type="ARBA" id="ARBA00023296"/>
    </source>
</evidence>
<dbReference type="GeneID" id="56239302"/>
<dbReference type="Proteomes" id="UP000361147">
    <property type="component" value="Segment"/>
</dbReference>
<dbReference type="RefSeq" id="YP_009910584.1">
    <property type="nucleotide sequence ID" value="NC_049971.1"/>
</dbReference>
<dbReference type="Gene3D" id="6.10.140.1630">
    <property type="match status" value="1"/>
</dbReference>
<protein>
    <submittedName>
        <fullName evidence="6">Head fiber protein</fullName>
    </submittedName>
</protein>
<dbReference type="GO" id="GO:0019062">
    <property type="term" value="P:virion attachment to host cell"/>
    <property type="evidence" value="ECO:0007669"/>
    <property type="project" value="UniProtKB-KW"/>
</dbReference>
<sequence length="220" mass="23257">MTIFQGVAGENIPAGSLVRHSSIDGKLTVTLARGEKPDYFTTRRLTEGKEITINLLQLPYWRVKTNEDLEAGSPVKTDSTGLLVKGTNSENMGYVLESSKKGSYNNYVIGQFVQPVTVDTIDGLDGVGYEIATSDTQDEVRSILGFTTVGTNLTTATSQANARSAIGAGTPYTLPVATTSTIGGLKKLQAVGDISGSATLAQVITQFNGLLAVMRAQGMM</sequence>
<keyword evidence="4" id="KW-0946">Virion</keyword>
<keyword evidence="3" id="KW-1161">Viral attachment to host cell</keyword>
<evidence type="ECO:0000313" key="7">
    <source>
        <dbReference type="Proteomes" id="UP000361147"/>
    </source>
</evidence>